<evidence type="ECO:0000259" key="1">
    <source>
        <dbReference type="Pfam" id="PF14244"/>
    </source>
</evidence>
<dbReference type="PANTHER" id="PTHR37610">
    <property type="entry name" value="CCHC-TYPE DOMAIN-CONTAINING PROTEIN"/>
    <property type="match status" value="1"/>
</dbReference>
<dbReference type="EMBL" id="JAJFAZ020000002">
    <property type="protein sequence ID" value="KAI5341640.1"/>
    <property type="molecule type" value="Genomic_DNA"/>
</dbReference>
<dbReference type="InterPro" id="IPR029472">
    <property type="entry name" value="Copia-like_N"/>
</dbReference>
<accession>A0AAD4WDT3</accession>
<sequence length="88" mass="10138">MEREQSSKEDKNNEGKNNAVDPFFLYHSDHPRLVLDSKLLNGDNYSTWCRAMTISLNAKSKLGFRDGIIKMLPRAVQMIMLHEEDAII</sequence>
<evidence type="ECO:0000313" key="2">
    <source>
        <dbReference type="EMBL" id="KAI5341640.1"/>
    </source>
</evidence>
<reference evidence="2 3" key="1">
    <citation type="journal article" date="2022" name="G3 (Bethesda)">
        <title>Whole-genome sequence and methylome profiling of the almond [Prunus dulcis (Mill.) D.A. Webb] cultivar 'Nonpareil'.</title>
        <authorList>
            <person name="D'Amico-Willman K.M."/>
            <person name="Ouma W.Z."/>
            <person name="Meulia T."/>
            <person name="Sideli G.M."/>
            <person name="Gradziel T.M."/>
            <person name="Fresnedo-Ramirez J."/>
        </authorList>
    </citation>
    <scope>NUCLEOTIDE SEQUENCE [LARGE SCALE GENOMIC DNA]</scope>
    <source>
        <strain evidence="2">Clone GOH B32 T37-40</strain>
    </source>
</reference>
<organism evidence="2 3">
    <name type="scientific">Prunus dulcis</name>
    <name type="common">Almond</name>
    <name type="synonym">Amygdalus dulcis</name>
    <dbReference type="NCBI Taxonomy" id="3755"/>
    <lineage>
        <taxon>Eukaryota</taxon>
        <taxon>Viridiplantae</taxon>
        <taxon>Streptophyta</taxon>
        <taxon>Embryophyta</taxon>
        <taxon>Tracheophyta</taxon>
        <taxon>Spermatophyta</taxon>
        <taxon>Magnoliopsida</taxon>
        <taxon>eudicotyledons</taxon>
        <taxon>Gunneridae</taxon>
        <taxon>Pentapetalae</taxon>
        <taxon>rosids</taxon>
        <taxon>fabids</taxon>
        <taxon>Rosales</taxon>
        <taxon>Rosaceae</taxon>
        <taxon>Amygdaloideae</taxon>
        <taxon>Amygdaleae</taxon>
        <taxon>Prunus</taxon>
    </lineage>
</organism>
<keyword evidence="3" id="KW-1185">Reference proteome</keyword>
<feature type="domain" description="Retrotransposon Copia-like N-terminal" evidence="1">
    <location>
        <begin position="27"/>
        <end position="69"/>
    </location>
</feature>
<dbReference type="PANTHER" id="PTHR37610:SF100">
    <property type="entry name" value="COPIA-LIKE POLYPROTEIN_RETROTRANSPOSON"/>
    <property type="match status" value="1"/>
</dbReference>
<dbReference type="Pfam" id="PF14244">
    <property type="entry name" value="Retrotran_gag_3"/>
    <property type="match status" value="1"/>
</dbReference>
<evidence type="ECO:0000313" key="3">
    <source>
        <dbReference type="Proteomes" id="UP001054821"/>
    </source>
</evidence>
<protein>
    <recommendedName>
        <fullName evidence="1">Retrotransposon Copia-like N-terminal domain-containing protein</fullName>
    </recommendedName>
</protein>
<gene>
    <name evidence="2" type="ORF">L3X38_009515</name>
</gene>
<proteinExistence type="predicted"/>
<comment type="caution">
    <text evidence="2">The sequence shown here is derived from an EMBL/GenBank/DDBJ whole genome shotgun (WGS) entry which is preliminary data.</text>
</comment>
<dbReference type="Proteomes" id="UP001054821">
    <property type="component" value="Chromosome 2"/>
</dbReference>
<dbReference type="AlphaFoldDB" id="A0AAD4WDT3"/>
<name>A0AAD4WDT3_PRUDU</name>